<evidence type="ECO:0000313" key="1">
    <source>
        <dbReference type="EMBL" id="MDO6424994.1"/>
    </source>
</evidence>
<protein>
    <submittedName>
        <fullName evidence="1">Endolytic transglycosylase MltG</fullName>
    </submittedName>
</protein>
<feature type="non-terminal residue" evidence="1">
    <location>
        <position position="1"/>
    </location>
</feature>
<name>A0AAW7XBP6_9GAMM</name>
<dbReference type="RefSeq" id="WP_303494331.1">
    <property type="nucleotide sequence ID" value="NZ_JAUOPB010000113.1"/>
</dbReference>
<dbReference type="Gene3D" id="3.30.160.60">
    <property type="entry name" value="Classic Zinc Finger"/>
    <property type="match status" value="1"/>
</dbReference>
<proteinExistence type="predicted"/>
<gene>
    <name evidence="1" type="ORF">Q4521_21100</name>
</gene>
<dbReference type="Proteomes" id="UP001169760">
    <property type="component" value="Unassembled WGS sequence"/>
</dbReference>
<comment type="caution">
    <text evidence="1">The sequence shown here is derived from an EMBL/GenBank/DDBJ whole genome shotgun (WGS) entry which is preliminary data.</text>
</comment>
<sequence>AIAMPDIDAIDAVLNAEKHPYYYFCASPQKLGTHNFAKNLSQHNRNAAAYQRWLNKQRIHR</sequence>
<organism evidence="1 2">
    <name type="scientific">Saccharophagus degradans</name>
    <dbReference type="NCBI Taxonomy" id="86304"/>
    <lineage>
        <taxon>Bacteria</taxon>
        <taxon>Pseudomonadati</taxon>
        <taxon>Pseudomonadota</taxon>
        <taxon>Gammaproteobacteria</taxon>
        <taxon>Cellvibrionales</taxon>
        <taxon>Cellvibrionaceae</taxon>
        <taxon>Saccharophagus</taxon>
    </lineage>
</organism>
<dbReference type="InterPro" id="IPR003770">
    <property type="entry name" value="MLTG-like"/>
</dbReference>
<dbReference type="Pfam" id="PF02618">
    <property type="entry name" value="YceG"/>
    <property type="match status" value="1"/>
</dbReference>
<evidence type="ECO:0000313" key="2">
    <source>
        <dbReference type="Proteomes" id="UP001169760"/>
    </source>
</evidence>
<dbReference type="AlphaFoldDB" id="A0AAW7XBP6"/>
<accession>A0AAW7XBP6</accession>
<reference evidence="1" key="1">
    <citation type="submission" date="2023-07" db="EMBL/GenBank/DDBJ databases">
        <title>Genome content predicts the carbon catabolic preferences of heterotrophic bacteria.</title>
        <authorList>
            <person name="Gralka M."/>
        </authorList>
    </citation>
    <scope>NUCLEOTIDE SEQUENCE</scope>
    <source>
        <strain evidence="1">I3M17_2</strain>
    </source>
</reference>
<dbReference type="EMBL" id="JAUOPB010000113">
    <property type="protein sequence ID" value="MDO6424994.1"/>
    <property type="molecule type" value="Genomic_DNA"/>
</dbReference>